<accession>A0A9Y2INI9</accession>
<keyword evidence="6" id="KW-1185">Reference proteome</keyword>
<evidence type="ECO:0000256" key="3">
    <source>
        <dbReference type="ARBA" id="ARBA00022723"/>
    </source>
</evidence>
<comment type="cofactor">
    <cofactor evidence="4">
        <name>Zn(2+)</name>
        <dbReference type="ChEBI" id="CHEBI:29105"/>
    </cofactor>
    <text evidence="4">Binds 1 zinc ion per subunit.</text>
</comment>
<keyword evidence="3 4" id="KW-0479">Metal-binding</keyword>
<comment type="subcellular location">
    <subcellularLocation>
        <location evidence="1">Cytoplasm</location>
    </subcellularLocation>
</comment>
<protein>
    <submittedName>
        <fullName evidence="5">Transcriptional repressor</fullName>
    </submittedName>
</protein>
<evidence type="ECO:0000256" key="1">
    <source>
        <dbReference type="ARBA" id="ARBA00004496"/>
    </source>
</evidence>
<feature type="binding site" evidence="4">
    <location>
        <position position="106"/>
    </location>
    <ligand>
        <name>Zn(2+)</name>
        <dbReference type="ChEBI" id="CHEBI:29105"/>
    </ligand>
</feature>
<dbReference type="SUPFAM" id="SSF46785">
    <property type="entry name" value="Winged helix' DNA-binding domain"/>
    <property type="match status" value="1"/>
</dbReference>
<dbReference type="GO" id="GO:0045892">
    <property type="term" value="P:negative regulation of DNA-templated transcription"/>
    <property type="evidence" value="ECO:0007669"/>
    <property type="project" value="TreeGrafter"/>
</dbReference>
<dbReference type="PANTHER" id="PTHR33202:SF18">
    <property type="entry name" value="TRANSCRIPTIONAL REGULATOR FURA"/>
    <property type="match status" value="1"/>
</dbReference>
<dbReference type="GO" id="GO:0008270">
    <property type="term" value="F:zinc ion binding"/>
    <property type="evidence" value="ECO:0007669"/>
    <property type="project" value="TreeGrafter"/>
</dbReference>
<dbReference type="EMBL" id="CP127294">
    <property type="protein sequence ID" value="WIX82609.1"/>
    <property type="molecule type" value="Genomic_DNA"/>
</dbReference>
<evidence type="ECO:0000256" key="4">
    <source>
        <dbReference type="PIRSR" id="PIRSR602481-1"/>
    </source>
</evidence>
<evidence type="ECO:0000313" key="6">
    <source>
        <dbReference type="Proteomes" id="UP001236014"/>
    </source>
</evidence>
<dbReference type="GO" id="GO:1900376">
    <property type="term" value="P:regulation of secondary metabolite biosynthetic process"/>
    <property type="evidence" value="ECO:0007669"/>
    <property type="project" value="TreeGrafter"/>
</dbReference>
<dbReference type="InterPro" id="IPR036390">
    <property type="entry name" value="WH_DNA-bd_sf"/>
</dbReference>
<dbReference type="Pfam" id="PF01475">
    <property type="entry name" value="FUR"/>
    <property type="match status" value="1"/>
</dbReference>
<dbReference type="KEGG" id="acab:QRX50_18455"/>
<dbReference type="Gene3D" id="1.10.10.10">
    <property type="entry name" value="Winged helix-like DNA-binding domain superfamily/Winged helix DNA-binding domain"/>
    <property type="match status" value="1"/>
</dbReference>
<dbReference type="InterPro" id="IPR002481">
    <property type="entry name" value="FUR"/>
</dbReference>
<reference evidence="5 6" key="1">
    <citation type="submission" date="2023-06" db="EMBL/GenBank/DDBJ databases">
        <authorList>
            <person name="Oyuntsetseg B."/>
            <person name="Kim S.B."/>
        </authorList>
    </citation>
    <scope>NUCLEOTIDE SEQUENCE [LARGE SCALE GENOMIC DNA]</scope>
    <source>
        <strain evidence="5 6">2-15</strain>
    </source>
</reference>
<feature type="binding site" evidence="4">
    <location>
        <position position="103"/>
    </location>
    <ligand>
        <name>Zn(2+)</name>
        <dbReference type="ChEBI" id="CHEBI:29105"/>
    </ligand>
</feature>
<proteinExistence type="predicted"/>
<dbReference type="GO" id="GO:0003700">
    <property type="term" value="F:DNA-binding transcription factor activity"/>
    <property type="evidence" value="ECO:0007669"/>
    <property type="project" value="InterPro"/>
</dbReference>
<dbReference type="RefSeq" id="WP_285973174.1">
    <property type="nucleotide sequence ID" value="NZ_CP127294.1"/>
</dbReference>
<evidence type="ECO:0000313" key="5">
    <source>
        <dbReference type="EMBL" id="WIX82609.1"/>
    </source>
</evidence>
<keyword evidence="4" id="KW-0862">Zinc</keyword>
<evidence type="ECO:0000256" key="2">
    <source>
        <dbReference type="ARBA" id="ARBA00022490"/>
    </source>
</evidence>
<dbReference type="AlphaFoldDB" id="A0A9Y2INI9"/>
<dbReference type="GO" id="GO:0005737">
    <property type="term" value="C:cytoplasm"/>
    <property type="evidence" value="ECO:0007669"/>
    <property type="project" value="UniProtKB-SubCell"/>
</dbReference>
<dbReference type="GO" id="GO:0000976">
    <property type="term" value="F:transcription cis-regulatory region binding"/>
    <property type="evidence" value="ECO:0007669"/>
    <property type="project" value="TreeGrafter"/>
</dbReference>
<keyword evidence="2" id="KW-0963">Cytoplasm</keyword>
<dbReference type="InterPro" id="IPR036388">
    <property type="entry name" value="WH-like_DNA-bd_sf"/>
</dbReference>
<gene>
    <name evidence="5" type="ORF">QRX50_18455</name>
</gene>
<dbReference type="PANTHER" id="PTHR33202">
    <property type="entry name" value="ZINC UPTAKE REGULATION PROTEIN"/>
    <property type="match status" value="1"/>
</dbReference>
<dbReference type="Proteomes" id="UP001236014">
    <property type="component" value="Chromosome"/>
</dbReference>
<name>A0A9Y2INI9_9PSEU</name>
<organism evidence="5 6">
    <name type="scientific">Amycolatopsis carbonis</name>
    <dbReference type="NCBI Taxonomy" id="715471"/>
    <lineage>
        <taxon>Bacteria</taxon>
        <taxon>Bacillati</taxon>
        <taxon>Actinomycetota</taxon>
        <taxon>Actinomycetes</taxon>
        <taxon>Pseudonocardiales</taxon>
        <taxon>Pseudonocardiaceae</taxon>
        <taxon>Amycolatopsis</taxon>
    </lineage>
</organism>
<sequence length="141" mass="15050">MPTTPTLPQPSPGRLDAEARLRRAGLRVTTARQVVLETLAEQPHTTVAELLPHVRDRLRFASTRAIHDVLATGVSAGLVRRFDTVGVAQRYELTGPEHGHLLCTNCGRLDSVGTAEATGAPILTGVCSHCAPDGHAHPEAR</sequence>